<dbReference type="Gene3D" id="2.40.10.120">
    <property type="match status" value="1"/>
</dbReference>
<organism evidence="3 4">
    <name type="scientific">Platanthera zijinensis</name>
    <dbReference type="NCBI Taxonomy" id="2320716"/>
    <lineage>
        <taxon>Eukaryota</taxon>
        <taxon>Viridiplantae</taxon>
        <taxon>Streptophyta</taxon>
        <taxon>Embryophyta</taxon>
        <taxon>Tracheophyta</taxon>
        <taxon>Spermatophyta</taxon>
        <taxon>Magnoliopsida</taxon>
        <taxon>Liliopsida</taxon>
        <taxon>Asparagales</taxon>
        <taxon>Orchidaceae</taxon>
        <taxon>Orchidoideae</taxon>
        <taxon>Orchideae</taxon>
        <taxon>Orchidinae</taxon>
        <taxon>Platanthera</taxon>
    </lineage>
</organism>
<dbReference type="PANTHER" id="PTHR43343">
    <property type="entry name" value="PEPTIDASE S12"/>
    <property type="match status" value="1"/>
</dbReference>
<dbReference type="Pfam" id="PF13365">
    <property type="entry name" value="Trypsin_2"/>
    <property type="match status" value="1"/>
</dbReference>
<keyword evidence="2" id="KW-0378">Hydrolase</keyword>
<gene>
    <name evidence="3" type="ORF">KSP39_PZI020978</name>
</gene>
<dbReference type="PANTHER" id="PTHR43343:SF3">
    <property type="entry name" value="PROTEASE DO-LIKE 8, CHLOROPLASTIC"/>
    <property type="match status" value="1"/>
</dbReference>
<accession>A0AAP0AYA7</accession>
<protein>
    <submittedName>
        <fullName evidence="3">Uncharacterized protein</fullName>
    </submittedName>
</protein>
<sequence length="128" mass="14163">MTNFGLGGIGKIKMFNSIGSGVVWDSDGHIVTNYHVIRPAASIPLDYVHLEVHLLNSEGVEETYIAKIVGMDFDIDLAVLKISTSKSNLKPIMVEDSTSIEIGQDCFLLGAPRSYRQSCNKQDKWFKS</sequence>
<proteinExistence type="predicted"/>
<evidence type="ECO:0000256" key="1">
    <source>
        <dbReference type="ARBA" id="ARBA00022670"/>
    </source>
</evidence>
<reference evidence="3 4" key="1">
    <citation type="journal article" date="2022" name="Nat. Plants">
        <title>Genomes of leafy and leafless Platanthera orchids illuminate the evolution of mycoheterotrophy.</title>
        <authorList>
            <person name="Li M.H."/>
            <person name="Liu K.W."/>
            <person name="Li Z."/>
            <person name="Lu H.C."/>
            <person name="Ye Q.L."/>
            <person name="Zhang D."/>
            <person name="Wang J.Y."/>
            <person name="Li Y.F."/>
            <person name="Zhong Z.M."/>
            <person name="Liu X."/>
            <person name="Yu X."/>
            <person name="Liu D.K."/>
            <person name="Tu X.D."/>
            <person name="Liu B."/>
            <person name="Hao Y."/>
            <person name="Liao X.Y."/>
            <person name="Jiang Y.T."/>
            <person name="Sun W.H."/>
            <person name="Chen J."/>
            <person name="Chen Y.Q."/>
            <person name="Ai Y."/>
            <person name="Zhai J.W."/>
            <person name="Wu S.S."/>
            <person name="Zhou Z."/>
            <person name="Hsiao Y.Y."/>
            <person name="Wu W.L."/>
            <person name="Chen Y.Y."/>
            <person name="Lin Y.F."/>
            <person name="Hsu J.L."/>
            <person name="Li C.Y."/>
            <person name="Wang Z.W."/>
            <person name="Zhao X."/>
            <person name="Zhong W.Y."/>
            <person name="Ma X.K."/>
            <person name="Ma L."/>
            <person name="Huang J."/>
            <person name="Chen G.Z."/>
            <person name="Huang M.Z."/>
            <person name="Huang L."/>
            <person name="Peng D.H."/>
            <person name="Luo Y.B."/>
            <person name="Zou S.Q."/>
            <person name="Chen S.P."/>
            <person name="Lan S."/>
            <person name="Tsai W.C."/>
            <person name="Van de Peer Y."/>
            <person name="Liu Z.J."/>
        </authorList>
    </citation>
    <scope>NUCLEOTIDE SEQUENCE [LARGE SCALE GENOMIC DNA]</scope>
    <source>
        <strain evidence="3">Lor287</strain>
    </source>
</reference>
<dbReference type="InterPro" id="IPR009003">
    <property type="entry name" value="Peptidase_S1_PA"/>
</dbReference>
<name>A0AAP0AYA7_9ASPA</name>
<dbReference type="AlphaFoldDB" id="A0AAP0AYA7"/>
<dbReference type="SUPFAM" id="SSF50494">
    <property type="entry name" value="Trypsin-like serine proteases"/>
    <property type="match status" value="1"/>
</dbReference>
<dbReference type="InterPro" id="IPR051201">
    <property type="entry name" value="Chloro_Bact_Ser_Proteases"/>
</dbReference>
<evidence type="ECO:0000313" key="4">
    <source>
        <dbReference type="Proteomes" id="UP001418222"/>
    </source>
</evidence>
<keyword evidence="1" id="KW-0645">Protease</keyword>
<evidence type="ECO:0000256" key="2">
    <source>
        <dbReference type="ARBA" id="ARBA00022801"/>
    </source>
</evidence>
<dbReference type="GO" id="GO:0006508">
    <property type="term" value="P:proteolysis"/>
    <property type="evidence" value="ECO:0007669"/>
    <property type="project" value="UniProtKB-KW"/>
</dbReference>
<evidence type="ECO:0000313" key="3">
    <source>
        <dbReference type="EMBL" id="KAK8918994.1"/>
    </source>
</evidence>
<comment type="caution">
    <text evidence="3">The sequence shown here is derived from an EMBL/GenBank/DDBJ whole genome shotgun (WGS) entry which is preliminary data.</text>
</comment>
<keyword evidence="4" id="KW-1185">Reference proteome</keyword>
<dbReference type="EMBL" id="JBBWWQ010000019">
    <property type="protein sequence ID" value="KAK8918994.1"/>
    <property type="molecule type" value="Genomic_DNA"/>
</dbReference>
<dbReference type="Proteomes" id="UP001418222">
    <property type="component" value="Unassembled WGS sequence"/>
</dbReference>
<dbReference type="GO" id="GO:0008233">
    <property type="term" value="F:peptidase activity"/>
    <property type="evidence" value="ECO:0007669"/>
    <property type="project" value="UniProtKB-KW"/>
</dbReference>